<evidence type="ECO:0000313" key="3">
    <source>
        <dbReference type="EMBL" id="EGD49185.1"/>
    </source>
</evidence>
<dbReference type="GO" id="GO:0005886">
    <property type="term" value="C:plasma membrane"/>
    <property type="evidence" value="ECO:0007669"/>
    <property type="project" value="UniProtKB-SubCell"/>
</dbReference>
<dbReference type="InterPro" id="IPR052528">
    <property type="entry name" value="Sugar_transport-like"/>
</dbReference>
<keyword evidence="2" id="KW-0472">Membrane</keyword>
<feature type="transmembrane region" description="Helical" evidence="2">
    <location>
        <begin position="238"/>
        <end position="258"/>
    </location>
</feature>
<dbReference type="RefSeq" id="WP_004617387.1">
    <property type="nucleotide sequence ID" value="NZ_ACXX02000002.1"/>
</dbReference>
<organism evidence="3 4">
    <name type="scientific">Ruminiclostridium papyrosolvens DSM 2782</name>
    <dbReference type="NCBI Taxonomy" id="588581"/>
    <lineage>
        <taxon>Bacteria</taxon>
        <taxon>Bacillati</taxon>
        <taxon>Bacillota</taxon>
        <taxon>Clostridia</taxon>
        <taxon>Eubacteriales</taxon>
        <taxon>Oscillospiraceae</taxon>
        <taxon>Ruminiclostridium</taxon>
    </lineage>
</organism>
<accession>F1T9K3</accession>
<dbReference type="GO" id="GO:0022857">
    <property type="term" value="F:transmembrane transporter activity"/>
    <property type="evidence" value="ECO:0007669"/>
    <property type="project" value="InterPro"/>
</dbReference>
<protein>
    <submittedName>
        <fullName evidence="3">Major facilitator superfamily MFS_1</fullName>
    </submittedName>
</protein>
<dbReference type="InterPro" id="IPR011701">
    <property type="entry name" value="MFS"/>
</dbReference>
<dbReference type="InterPro" id="IPR036259">
    <property type="entry name" value="MFS_trans_sf"/>
</dbReference>
<keyword evidence="4" id="KW-1185">Reference proteome</keyword>
<dbReference type="Proteomes" id="UP000003860">
    <property type="component" value="Unassembled WGS sequence"/>
</dbReference>
<reference evidence="3" key="1">
    <citation type="submission" date="2009-07" db="EMBL/GenBank/DDBJ databases">
        <authorList>
            <consortium name="US DOE Joint Genome Institute (JGI-PGF)"/>
            <person name="Lucas S."/>
            <person name="Copeland A."/>
            <person name="Lapidus A."/>
            <person name="Glavina del Rio T."/>
            <person name="Tice H."/>
            <person name="Bruce D."/>
            <person name="Goodwin L."/>
            <person name="Pitluck S."/>
            <person name="Larimer F."/>
            <person name="Land M.L."/>
            <person name="Mouttaki H."/>
            <person name="He Z."/>
            <person name="Zhou J."/>
            <person name="Hemme C.L."/>
        </authorList>
    </citation>
    <scope>NUCLEOTIDE SEQUENCE</scope>
    <source>
        <strain evidence="3">DSM 2782</strain>
    </source>
</reference>
<dbReference type="Gene3D" id="1.20.1250.20">
    <property type="entry name" value="MFS general substrate transporter like domains"/>
    <property type="match status" value="1"/>
</dbReference>
<comment type="subcellular location">
    <subcellularLocation>
        <location evidence="1">Cell membrane</location>
        <topology evidence="1">Multi-pass membrane protein</topology>
    </subcellularLocation>
</comment>
<feature type="transmembrane region" description="Helical" evidence="2">
    <location>
        <begin position="364"/>
        <end position="382"/>
    </location>
</feature>
<gene>
    <name evidence="3" type="ORF">Cpap_3615</name>
</gene>
<feature type="transmembrane region" description="Helical" evidence="2">
    <location>
        <begin position="338"/>
        <end position="358"/>
    </location>
</feature>
<feature type="transmembrane region" description="Helical" evidence="2">
    <location>
        <begin position="212"/>
        <end position="232"/>
    </location>
</feature>
<dbReference type="PANTHER" id="PTHR23526">
    <property type="entry name" value="INTEGRAL MEMBRANE TRANSPORT PROTEIN-RELATED"/>
    <property type="match status" value="1"/>
</dbReference>
<feature type="transmembrane region" description="Helical" evidence="2">
    <location>
        <begin position="69"/>
        <end position="89"/>
    </location>
</feature>
<dbReference type="PANTHER" id="PTHR23526:SF2">
    <property type="entry name" value="MAJOR FACILITATOR SUPERFAMILY (MFS) PROFILE DOMAIN-CONTAINING PROTEIN"/>
    <property type="match status" value="1"/>
</dbReference>
<dbReference type="AlphaFoldDB" id="F1T9K3"/>
<sequence>MSKKAKLLLTVSALFTLAMGISNVFLNILLWKESKNFIVLAEYNLMQYMFLPITFIFAGWLSKRKNGIWSLRLGILFFIILFGLILLFQDKISNFVLIFGILFGVAAGFYWLAFHVLSFDFTSTENRDTFNGYNGSIAGICGAVAPISSAYIINKNVLGMGYTIVFSISLLLFVVLILVSFLLKAEYYGRKMDFKKIIGTNSHDWSFLRKGLFTWGFRDVIIGFLIFVLVFKTTGSEWSVGTFSLIGSLISSVAFVIEQKLVKPKSRLKSMLAGAGLMFLAVWGLVVNISYGTLLLFIIMDSAFLPFFMVPFSSAGFNIISLQHQEDLRLEYIINKEIILNMGRVVSLLILIGLLWFVKYDRSLNYFLLFIGCAQIIALYFLKKMRVWRM</sequence>
<evidence type="ECO:0000256" key="2">
    <source>
        <dbReference type="SAM" id="Phobius"/>
    </source>
</evidence>
<dbReference type="SUPFAM" id="SSF103473">
    <property type="entry name" value="MFS general substrate transporter"/>
    <property type="match status" value="1"/>
</dbReference>
<dbReference type="STRING" id="588581.Cpap_3615"/>
<dbReference type="eggNOG" id="COG0477">
    <property type="taxonomic scope" value="Bacteria"/>
</dbReference>
<feature type="transmembrane region" description="Helical" evidence="2">
    <location>
        <begin position="131"/>
        <end position="153"/>
    </location>
</feature>
<dbReference type="Pfam" id="PF07690">
    <property type="entry name" value="MFS_1"/>
    <property type="match status" value="1"/>
</dbReference>
<name>F1T9K3_9FIRM</name>
<reference evidence="3" key="2">
    <citation type="submission" date="2011-01" db="EMBL/GenBank/DDBJ databases">
        <title>The Non-contiguous Finished genome of Clostridium papyrosolvens.</title>
        <authorList>
            <person name="Lucas S."/>
            <person name="Copeland A."/>
            <person name="Lapidus A."/>
            <person name="Cheng J.-F."/>
            <person name="Goodwin L."/>
            <person name="Pitluck S."/>
            <person name="Misra M."/>
            <person name="Chertkov O."/>
            <person name="Detter J.C."/>
            <person name="Han C."/>
            <person name="Tapia R."/>
            <person name="Land M."/>
            <person name="Hauser L."/>
            <person name="Kyrpides N."/>
            <person name="Ivanova N."/>
            <person name="Pagani I."/>
            <person name="Mouttaki H."/>
            <person name="He Z."/>
            <person name="Zhou J."/>
            <person name="Hemme C.L."/>
            <person name="Woyke T."/>
        </authorList>
    </citation>
    <scope>NUCLEOTIDE SEQUENCE [LARGE SCALE GENOMIC DNA]</scope>
    <source>
        <strain evidence="3">DSM 2782</strain>
    </source>
</reference>
<feature type="transmembrane region" description="Helical" evidence="2">
    <location>
        <begin position="159"/>
        <end position="183"/>
    </location>
</feature>
<feature type="transmembrane region" description="Helical" evidence="2">
    <location>
        <begin position="270"/>
        <end position="289"/>
    </location>
</feature>
<dbReference type="EMBL" id="ACXX02000002">
    <property type="protein sequence ID" value="EGD49185.1"/>
    <property type="molecule type" value="Genomic_DNA"/>
</dbReference>
<proteinExistence type="predicted"/>
<evidence type="ECO:0000256" key="1">
    <source>
        <dbReference type="ARBA" id="ARBA00004651"/>
    </source>
</evidence>
<dbReference type="OrthoDB" id="102502at2"/>
<keyword evidence="2" id="KW-1133">Transmembrane helix</keyword>
<feature type="transmembrane region" description="Helical" evidence="2">
    <location>
        <begin position="295"/>
        <end position="317"/>
    </location>
</feature>
<comment type="caution">
    <text evidence="3">The sequence shown here is derived from an EMBL/GenBank/DDBJ whole genome shotgun (WGS) entry which is preliminary data.</text>
</comment>
<feature type="transmembrane region" description="Helical" evidence="2">
    <location>
        <begin position="95"/>
        <end position="119"/>
    </location>
</feature>
<feature type="transmembrane region" description="Helical" evidence="2">
    <location>
        <begin position="45"/>
        <end position="62"/>
    </location>
</feature>
<keyword evidence="2" id="KW-0812">Transmembrane</keyword>
<evidence type="ECO:0000313" key="4">
    <source>
        <dbReference type="Proteomes" id="UP000003860"/>
    </source>
</evidence>